<dbReference type="RefSeq" id="XP_002781056.1">
    <property type="nucleotide sequence ID" value="XM_002781010.1"/>
</dbReference>
<gene>
    <name evidence="3" type="ORF">Pmar_PMAR023187</name>
</gene>
<dbReference type="AlphaFoldDB" id="C5KRP0"/>
<evidence type="ECO:0000313" key="3">
    <source>
        <dbReference type="EMBL" id="EER12851.1"/>
    </source>
</evidence>
<dbReference type="InterPro" id="IPR003409">
    <property type="entry name" value="MORN"/>
</dbReference>
<dbReference type="Pfam" id="PF02493">
    <property type="entry name" value="MORN"/>
    <property type="match status" value="3"/>
</dbReference>
<dbReference type="InParanoid" id="C5KRP0"/>
<organism evidence="4">
    <name type="scientific">Perkinsus marinus (strain ATCC 50983 / TXsc)</name>
    <dbReference type="NCBI Taxonomy" id="423536"/>
    <lineage>
        <taxon>Eukaryota</taxon>
        <taxon>Sar</taxon>
        <taxon>Alveolata</taxon>
        <taxon>Perkinsozoa</taxon>
        <taxon>Perkinsea</taxon>
        <taxon>Perkinsida</taxon>
        <taxon>Perkinsidae</taxon>
        <taxon>Perkinsus</taxon>
    </lineage>
</organism>
<keyword evidence="1" id="KW-0677">Repeat</keyword>
<dbReference type="GeneID" id="9055647"/>
<keyword evidence="4" id="KW-1185">Reference proteome</keyword>
<dbReference type="SMART" id="SM00698">
    <property type="entry name" value="MORN"/>
    <property type="match status" value="3"/>
</dbReference>
<dbReference type="Gene3D" id="2.20.110.10">
    <property type="entry name" value="Histone H3 K4-specific methyltransferase SET7/9 N-terminal domain"/>
    <property type="match status" value="2"/>
</dbReference>
<proteinExistence type="predicted"/>
<evidence type="ECO:0000313" key="4">
    <source>
        <dbReference type="Proteomes" id="UP000007800"/>
    </source>
</evidence>
<dbReference type="SUPFAM" id="SSF82185">
    <property type="entry name" value="Histone H3 K4-specific methyltransferase SET7/9 N-terminal domain"/>
    <property type="match status" value="1"/>
</dbReference>
<sequence>MVSLSKLTRAGRNEQDAENCDSTASQHRRTSFYKAIGPYGCQPDSAVIEEHTGDAMLGLVRDDRGKWQGDGTILYNNGAGYSGTVVDSQREGLGVYISKGGAVYRGEWKKDEPDGLGKWEQSDSSYYVGEFKAGRKDGKGYHFSPFGGSSGVGVTYYEVWSEGSLIDQNRVSRRPSEGCWWGRSSLTSCDTSCRGSDSVHSRNESDRLGGEERTAAARFDELILLNLNGFKVVVRTEVDALDKPLNDGACPEGPWRPCNDSATGLHHRASGTFNDADGAVVEMKTKSAFFPDFPWRSTFYQMLLGKVDKLVLGWHKKGHFPPPIEYSFNDVRSKANDDVDKRLYQLGVLLDRVVSFVKQAGVPKALKLVWDGGATDLRIEERCLGGDDEEITRGTLTCKFFESYIQP</sequence>
<reference evidence="3 4" key="1">
    <citation type="submission" date="2008-07" db="EMBL/GenBank/DDBJ databases">
        <authorList>
            <person name="El-Sayed N."/>
            <person name="Caler E."/>
            <person name="Inman J."/>
            <person name="Amedeo P."/>
            <person name="Hass B."/>
            <person name="Wortman J."/>
        </authorList>
    </citation>
    <scope>NUCLEOTIDE SEQUENCE [LARGE SCALE GENOMIC DNA]</scope>
    <source>
        <strain evidence="4">ATCC 50983 / TXsc</strain>
    </source>
</reference>
<feature type="region of interest" description="Disordered" evidence="2">
    <location>
        <begin position="191"/>
        <end position="210"/>
    </location>
</feature>
<evidence type="ECO:0000256" key="1">
    <source>
        <dbReference type="ARBA" id="ARBA00022737"/>
    </source>
</evidence>
<accession>C5KRP0</accession>
<protein>
    <recommendedName>
        <fullName evidence="5">Phosphatidylinositol-4-phosphate 5-kinase</fullName>
    </recommendedName>
</protein>
<name>C5KRP0_PERM5</name>
<dbReference type="EMBL" id="GG675883">
    <property type="protein sequence ID" value="EER12851.1"/>
    <property type="molecule type" value="Genomic_DNA"/>
</dbReference>
<dbReference type="PANTHER" id="PTHR23084">
    <property type="entry name" value="PHOSPHATIDYLINOSITOL-4-PHOSPHATE 5-KINASE RELATED"/>
    <property type="match status" value="1"/>
</dbReference>
<evidence type="ECO:0008006" key="5">
    <source>
        <dbReference type="Google" id="ProtNLM"/>
    </source>
</evidence>
<dbReference type="OrthoDB" id="420564at2759"/>
<feature type="compositionally biased region" description="Basic and acidic residues" evidence="2">
    <location>
        <begin position="197"/>
        <end position="210"/>
    </location>
</feature>
<dbReference type="PANTHER" id="PTHR23084:SF263">
    <property type="entry name" value="MORN REPEAT-CONTAINING PROTEIN 1"/>
    <property type="match status" value="1"/>
</dbReference>
<feature type="region of interest" description="Disordered" evidence="2">
    <location>
        <begin position="1"/>
        <end position="24"/>
    </location>
</feature>
<evidence type="ECO:0000256" key="2">
    <source>
        <dbReference type="SAM" id="MobiDB-lite"/>
    </source>
</evidence>
<dbReference type="Proteomes" id="UP000007800">
    <property type="component" value="Unassembled WGS sequence"/>
</dbReference>